<dbReference type="Proteomes" id="UP000077763">
    <property type="component" value="Unassembled WGS sequence"/>
</dbReference>
<dbReference type="GO" id="GO:0006777">
    <property type="term" value="P:Mo-molybdopterin cofactor biosynthetic process"/>
    <property type="evidence" value="ECO:0007669"/>
    <property type="project" value="InterPro"/>
</dbReference>
<feature type="domain" description="Molybdopterin-guanine dinucleotide biosynthesis protein B (MobB)" evidence="1">
    <location>
        <begin position="6"/>
        <end position="140"/>
    </location>
</feature>
<accession>A0A177M8V2</accession>
<evidence type="ECO:0000259" key="1">
    <source>
        <dbReference type="Pfam" id="PF03205"/>
    </source>
</evidence>
<gene>
    <name evidence="2" type="ORF">A1353_17650</name>
</gene>
<evidence type="ECO:0000313" key="3">
    <source>
        <dbReference type="Proteomes" id="UP000077763"/>
    </source>
</evidence>
<dbReference type="Pfam" id="PF03205">
    <property type="entry name" value="MobB"/>
    <property type="match status" value="1"/>
</dbReference>
<dbReference type="InterPro" id="IPR027417">
    <property type="entry name" value="P-loop_NTPase"/>
</dbReference>
<comment type="caution">
    <text evidence="2">The sequence shown here is derived from an EMBL/GenBank/DDBJ whole genome shotgun (WGS) entry which is preliminary data.</text>
</comment>
<dbReference type="PANTHER" id="PTHR40072:SF1">
    <property type="entry name" value="MOLYBDOPTERIN-GUANINE DINUCLEOTIDE BIOSYNTHESIS ADAPTER PROTEIN"/>
    <property type="match status" value="1"/>
</dbReference>
<organism evidence="2 3">
    <name type="scientific">Methylomonas methanica</name>
    <dbReference type="NCBI Taxonomy" id="421"/>
    <lineage>
        <taxon>Bacteria</taxon>
        <taxon>Pseudomonadati</taxon>
        <taxon>Pseudomonadota</taxon>
        <taxon>Gammaproteobacteria</taxon>
        <taxon>Methylococcales</taxon>
        <taxon>Methylococcaceae</taxon>
        <taxon>Methylomonas</taxon>
    </lineage>
</organism>
<protein>
    <submittedName>
        <fullName evidence="2">Molybdopterin-guanine dinucleotide biosynthesis protein MobB</fullName>
    </submittedName>
</protein>
<dbReference type="RefSeq" id="WP_064037428.1">
    <property type="nucleotide sequence ID" value="NZ_LUUH01000065.1"/>
</dbReference>
<proteinExistence type="predicted"/>
<evidence type="ECO:0000313" key="2">
    <source>
        <dbReference type="EMBL" id="OAI01964.1"/>
    </source>
</evidence>
<dbReference type="AlphaFoldDB" id="A0A177M8V2"/>
<dbReference type="Gene3D" id="3.40.50.300">
    <property type="entry name" value="P-loop containing nucleotide triphosphate hydrolases"/>
    <property type="match status" value="1"/>
</dbReference>
<dbReference type="NCBIfam" id="TIGR00176">
    <property type="entry name" value="mobB"/>
    <property type="match status" value="1"/>
</dbReference>
<dbReference type="InterPro" id="IPR004435">
    <property type="entry name" value="MobB_dom"/>
</dbReference>
<dbReference type="CDD" id="cd03116">
    <property type="entry name" value="MobB"/>
    <property type="match status" value="1"/>
</dbReference>
<dbReference type="GO" id="GO:0005525">
    <property type="term" value="F:GTP binding"/>
    <property type="evidence" value="ECO:0007669"/>
    <property type="project" value="InterPro"/>
</dbReference>
<dbReference type="EMBL" id="LUUH01000065">
    <property type="protein sequence ID" value="OAI01964.1"/>
    <property type="molecule type" value="Genomic_DNA"/>
</dbReference>
<dbReference type="SUPFAM" id="SSF52540">
    <property type="entry name" value="P-loop containing nucleoside triphosphate hydrolases"/>
    <property type="match status" value="1"/>
</dbReference>
<dbReference type="InterPro" id="IPR052539">
    <property type="entry name" value="MGD_biosynthesis_adapter"/>
</dbReference>
<name>A0A177M8V2_METMH</name>
<sequence>MFSPPILGFAAASGTGKTSLLTQLIPMLKAQNLQIGIIKHSHHDFEIDHPGKDSFRLRKAGATPVMLVSRYRRAVISELPADADISLTEQLALFPNAGLDLILVEGFRHESYPKIELCRPSLGKPLLYPEDQSIIAIASDHPLSTPPGLPCLDLNDTQAIAKFIIEIFLKRQRD</sequence>
<dbReference type="PANTHER" id="PTHR40072">
    <property type="entry name" value="MOLYBDOPTERIN-GUANINE DINUCLEOTIDE BIOSYNTHESIS ADAPTER PROTEIN-RELATED"/>
    <property type="match status" value="1"/>
</dbReference>
<reference evidence="3" key="1">
    <citation type="submission" date="2016-03" db="EMBL/GenBank/DDBJ databases">
        <authorList>
            <person name="Heylen K."/>
            <person name="De Vos P."/>
            <person name="Vekeman B."/>
        </authorList>
    </citation>
    <scope>NUCLEOTIDE SEQUENCE [LARGE SCALE GENOMIC DNA]</scope>
    <source>
        <strain evidence="3">R-45371</strain>
    </source>
</reference>